<organism evidence="4 5">
    <name type="scientific">Phyllostomus discolor</name>
    <name type="common">pale spear-nosed bat</name>
    <dbReference type="NCBI Taxonomy" id="89673"/>
    <lineage>
        <taxon>Eukaryota</taxon>
        <taxon>Metazoa</taxon>
        <taxon>Chordata</taxon>
        <taxon>Craniata</taxon>
        <taxon>Vertebrata</taxon>
        <taxon>Euteleostomi</taxon>
        <taxon>Mammalia</taxon>
        <taxon>Eutheria</taxon>
        <taxon>Laurasiatheria</taxon>
        <taxon>Chiroptera</taxon>
        <taxon>Yangochiroptera</taxon>
        <taxon>Phyllostomidae</taxon>
        <taxon>Phyllostominae</taxon>
        <taxon>Phyllostomus</taxon>
    </lineage>
</organism>
<feature type="active site" description="Proton acceptor" evidence="3">
    <location>
        <position position="46"/>
    </location>
</feature>
<dbReference type="AlphaFoldDB" id="A0A833ZAD1"/>
<name>A0A833ZAD1_9CHIR</name>
<proteinExistence type="inferred from homology"/>
<keyword evidence="2 4" id="KW-0378">Hydrolase</keyword>
<dbReference type="PANTHER" id="PTHR11782">
    <property type="entry name" value="ADENOSINE/GUANOSINE DIPHOSPHATASE"/>
    <property type="match status" value="1"/>
</dbReference>
<evidence type="ECO:0000256" key="1">
    <source>
        <dbReference type="ARBA" id="ARBA00009283"/>
    </source>
</evidence>
<dbReference type="GO" id="GO:0005794">
    <property type="term" value="C:Golgi apparatus"/>
    <property type="evidence" value="ECO:0007669"/>
    <property type="project" value="TreeGrafter"/>
</dbReference>
<dbReference type="InterPro" id="IPR000407">
    <property type="entry name" value="GDA1_CD39_NTPase"/>
</dbReference>
<dbReference type="EMBL" id="JABVXQ010000010">
    <property type="protein sequence ID" value="KAF6087950.1"/>
    <property type="molecule type" value="Genomic_DNA"/>
</dbReference>
<gene>
    <name evidence="4" type="ORF">HJG60_004482</name>
</gene>
<accession>A0A833ZAD1</accession>
<dbReference type="PROSITE" id="PS01238">
    <property type="entry name" value="GDA1_CD39_NTPASE"/>
    <property type="match status" value="1"/>
</dbReference>
<dbReference type="GO" id="GO:0016787">
    <property type="term" value="F:hydrolase activity"/>
    <property type="evidence" value="ECO:0007669"/>
    <property type="project" value="UniProtKB-KW"/>
</dbReference>
<evidence type="ECO:0000313" key="4">
    <source>
        <dbReference type="EMBL" id="KAF6087950.1"/>
    </source>
</evidence>
<evidence type="ECO:0000256" key="2">
    <source>
        <dbReference type="ARBA" id="ARBA00022801"/>
    </source>
</evidence>
<comment type="similarity">
    <text evidence="1">Belongs to the GDA1/CD39 NTPase family.</text>
</comment>
<comment type="caution">
    <text evidence="4">The sequence shown here is derived from an EMBL/GenBank/DDBJ whole genome shotgun (WGS) entry which is preliminary data.</text>
</comment>
<evidence type="ECO:0000256" key="3">
    <source>
        <dbReference type="PIRSR" id="PIRSR600407-1"/>
    </source>
</evidence>
<dbReference type="Gene3D" id="3.30.420.40">
    <property type="match status" value="2"/>
</dbReference>
<dbReference type="Gene3D" id="3.30.420.150">
    <property type="entry name" value="Exopolyphosphatase. Domain 2"/>
    <property type="match status" value="2"/>
</dbReference>
<reference evidence="4 5" key="1">
    <citation type="journal article" date="2020" name="Nature">
        <title>Six reference-quality genomes reveal evolution of bat adaptations.</title>
        <authorList>
            <person name="Jebb D."/>
            <person name="Huang Z."/>
            <person name="Pippel M."/>
            <person name="Hughes G.M."/>
            <person name="Lavrichenko K."/>
            <person name="Devanna P."/>
            <person name="Winkler S."/>
            <person name="Jermiin L.S."/>
            <person name="Skirmuntt E.C."/>
            <person name="Katzourakis A."/>
            <person name="Burkitt-Gray L."/>
            <person name="Ray D.A."/>
            <person name="Sullivan K.A.M."/>
            <person name="Roscito J.G."/>
            <person name="Kirilenko B.M."/>
            <person name="Davalos L.M."/>
            <person name="Corthals A.P."/>
            <person name="Power M.L."/>
            <person name="Jones G."/>
            <person name="Ransome R.D."/>
            <person name="Dechmann D.K.N."/>
            <person name="Locatelli A.G."/>
            <person name="Puechmaille S.J."/>
            <person name="Fedrigo O."/>
            <person name="Jarvis E.D."/>
            <person name="Hiller M."/>
            <person name="Vernes S.C."/>
            <person name="Myers E.W."/>
            <person name="Teeling E.C."/>
        </authorList>
    </citation>
    <scope>NUCLEOTIDE SEQUENCE [LARGE SCALE GENOMIC DNA]</scope>
    <source>
        <strain evidence="4">Bat1K_MPI-CBG_1</strain>
    </source>
</reference>
<sequence length="175" mass="19740">MTDNYGTKAKGDRQLRDSIIGVKEVFKASPFLVGDDCVSVMNGTDEGISAWITINFLTAVNLHQLCAHRVLQVLKNKVHSTEEVNDMEFYAFSYYYDLATNVGLIVCQTVVTQPQSNPFMCMDLTYVSLLLQEFGFLRNEVLKLTQKINNVETNWALGAIFHYIDSLNGQKSRAL</sequence>
<dbReference type="PANTHER" id="PTHR11782:SF99">
    <property type="entry name" value="ECTONUCLEOSIDE TRIPHOSPHATE DIPHOSPHOHYDROLASE 6"/>
    <property type="match status" value="1"/>
</dbReference>
<evidence type="ECO:0000313" key="5">
    <source>
        <dbReference type="Proteomes" id="UP000664940"/>
    </source>
</evidence>
<protein>
    <submittedName>
        <fullName evidence="4">Ectonucleoside triphosphate diphosphohydrolase 6</fullName>
    </submittedName>
</protein>
<dbReference type="Proteomes" id="UP000664940">
    <property type="component" value="Unassembled WGS sequence"/>
</dbReference>